<evidence type="ECO:0000256" key="1">
    <source>
        <dbReference type="SAM" id="Phobius"/>
    </source>
</evidence>
<dbReference type="AlphaFoldDB" id="A0A511YXM1"/>
<dbReference type="EMBL" id="BJYK01000004">
    <property type="protein sequence ID" value="GEN79947.1"/>
    <property type="molecule type" value="Genomic_DNA"/>
</dbReference>
<name>A0A511YXM1_9CELL</name>
<reference evidence="2 3" key="1">
    <citation type="submission" date="2019-07" db="EMBL/GenBank/DDBJ databases">
        <title>Whole genome shotgun sequence of Actinotalea fermentans NBRC 105374.</title>
        <authorList>
            <person name="Hosoyama A."/>
            <person name="Uohara A."/>
            <person name="Ohji S."/>
            <person name="Ichikawa N."/>
        </authorList>
    </citation>
    <scope>NUCLEOTIDE SEQUENCE [LARGE SCALE GENOMIC DNA]</scope>
    <source>
        <strain evidence="2 3">NBRC 105374</strain>
    </source>
</reference>
<evidence type="ECO:0000313" key="3">
    <source>
        <dbReference type="Proteomes" id="UP000321484"/>
    </source>
</evidence>
<keyword evidence="1" id="KW-1133">Transmembrane helix</keyword>
<accession>A0A511YXM1</accession>
<keyword evidence="1" id="KW-0812">Transmembrane</keyword>
<dbReference type="RefSeq" id="WP_034250289.1">
    <property type="nucleotide sequence ID" value="NZ_BJYK01000004.1"/>
</dbReference>
<dbReference type="OrthoDB" id="3830423at2"/>
<proteinExistence type="predicted"/>
<dbReference type="Proteomes" id="UP000321484">
    <property type="component" value="Unassembled WGS sequence"/>
</dbReference>
<evidence type="ECO:0000313" key="2">
    <source>
        <dbReference type="EMBL" id="GEN79947.1"/>
    </source>
</evidence>
<gene>
    <name evidence="2" type="ORF">AFE02nite_16810</name>
</gene>
<keyword evidence="3" id="KW-1185">Reference proteome</keyword>
<keyword evidence="1" id="KW-0472">Membrane</keyword>
<organism evidence="2 3">
    <name type="scientific">Actinotalea fermentans</name>
    <dbReference type="NCBI Taxonomy" id="43671"/>
    <lineage>
        <taxon>Bacteria</taxon>
        <taxon>Bacillati</taxon>
        <taxon>Actinomycetota</taxon>
        <taxon>Actinomycetes</taxon>
        <taxon>Micrococcales</taxon>
        <taxon>Cellulomonadaceae</taxon>
        <taxon>Actinotalea</taxon>
    </lineage>
</organism>
<feature type="transmembrane region" description="Helical" evidence="1">
    <location>
        <begin position="95"/>
        <end position="114"/>
    </location>
</feature>
<sequence length="120" mass="12798">MEVLKGLLLVLHFIGLAAIIGGVLVQLRAETRRIDAFVLHGAWTQLLTGVALVGMVEAIGDYEINHVKIAVKLLVLVAILGIAFAFRKRPSVPTWAWAGIGGLTVLNIAIAVLWKPGVLG</sequence>
<evidence type="ECO:0008006" key="4">
    <source>
        <dbReference type="Google" id="ProtNLM"/>
    </source>
</evidence>
<feature type="transmembrane region" description="Helical" evidence="1">
    <location>
        <begin position="66"/>
        <end position="86"/>
    </location>
</feature>
<comment type="caution">
    <text evidence="2">The sequence shown here is derived from an EMBL/GenBank/DDBJ whole genome shotgun (WGS) entry which is preliminary data.</text>
</comment>
<feature type="transmembrane region" description="Helical" evidence="1">
    <location>
        <begin position="6"/>
        <end position="25"/>
    </location>
</feature>
<feature type="transmembrane region" description="Helical" evidence="1">
    <location>
        <begin position="37"/>
        <end position="60"/>
    </location>
</feature>
<protein>
    <recommendedName>
        <fullName evidence="4">Integral membrane protein</fullName>
    </recommendedName>
</protein>